<dbReference type="RefSeq" id="WP_155546847.1">
    <property type="nucleotide sequence ID" value="NZ_CABVGP010000002.1"/>
</dbReference>
<evidence type="ECO:0000313" key="2">
    <source>
        <dbReference type="EMBL" id="VVJ22031.1"/>
    </source>
</evidence>
<dbReference type="Gene3D" id="3.30.300.30">
    <property type="match status" value="1"/>
</dbReference>
<sequence length="482" mass="51311">MERLLDLFAAQVAATPDATALVFAGGRMSFTQLDREANRVAQYVAGRGLGTEDLVGLRMDRGFDMAVGALGVLKSGAACLPLDPVYPSDLVAWMAADAGVSLVLTNTTEVTGDVRIADAVAGQPGHAPEVELRPENLAYVMYTSGSSGKPKPVGVEHRHLEHVFAAWDELFRLREEPLTFVSVIGIGVDLFFADLLRSVFAGGTMVIATREAVADPVELLAEFRRHGGDATELVPAQAKALGRAGELPVMRLMSVGSEGWPAADFRELAKRLDPGSVVVNAYGLTETTVDSLLLHPDVDVLGDTAIVPLGPPIPRVHAYVLDARLRPVEPGGIGELYIGGAGVARGYRDRPALTASLFVADPFVAGARMYRTGDVVRTRADGNHDYLGRGSDQVEQRDPRVELGAIEDALLREPEVVRAAAALRDGRVIGYVVGPADAGPLRSALAGRLPAHMVPFRVLVLDRMPLLPNGKLNRRALPAPEG</sequence>
<dbReference type="InterPro" id="IPR020845">
    <property type="entry name" value="AMP-binding_CS"/>
</dbReference>
<dbReference type="SUPFAM" id="SSF56801">
    <property type="entry name" value="Acetyl-CoA synthetase-like"/>
    <property type="match status" value="1"/>
</dbReference>
<dbReference type="CDD" id="cd05930">
    <property type="entry name" value="A_NRPS"/>
    <property type="match status" value="1"/>
</dbReference>
<dbReference type="InterPro" id="IPR000873">
    <property type="entry name" value="AMP-dep_synth/lig_dom"/>
</dbReference>
<protein>
    <submittedName>
        <fullName evidence="2">Polyketide synthase modules and related proteins</fullName>
    </submittedName>
</protein>
<dbReference type="GO" id="GO:0031177">
    <property type="term" value="F:phosphopantetheine binding"/>
    <property type="evidence" value="ECO:0007669"/>
    <property type="project" value="TreeGrafter"/>
</dbReference>
<dbReference type="InterPro" id="IPR042099">
    <property type="entry name" value="ANL_N_sf"/>
</dbReference>
<organism evidence="2 3">
    <name type="scientific">Amycolatopsis camponoti</name>
    <dbReference type="NCBI Taxonomy" id="2606593"/>
    <lineage>
        <taxon>Bacteria</taxon>
        <taxon>Bacillati</taxon>
        <taxon>Actinomycetota</taxon>
        <taxon>Actinomycetes</taxon>
        <taxon>Pseudonocardiales</taxon>
        <taxon>Pseudonocardiaceae</taxon>
        <taxon>Amycolatopsis</taxon>
    </lineage>
</organism>
<dbReference type="GO" id="GO:0005737">
    <property type="term" value="C:cytoplasm"/>
    <property type="evidence" value="ECO:0007669"/>
    <property type="project" value="TreeGrafter"/>
</dbReference>
<name>A0A6I8LXM4_9PSEU</name>
<dbReference type="GO" id="GO:0043041">
    <property type="term" value="P:amino acid activation for nonribosomal peptide biosynthetic process"/>
    <property type="evidence" value="ECO:0007669"/>
    <property type="project" value="TreeGrafter"/>
</dbReference>
<dbReference type="Pfam" id="PF00501">
    <property type="entry name" value="AMP-binding"/>
    <property type="match status" value="1"/>
</dbReference>
<dbReference type="PANTHER" id="PTHR45527">
    <property type="entry name" value="NONRIBOSOMAL PEPTIDE SYNTHETASE"/>
    <property type="match status" value="1"/>
</dbReference>
<reference evidence="2 3" key="1">
    <citation type="submission" date="2019-09" db="EMBL/GenBank/DDBJ databases">
        <authorList>
            <person name="Leyn A S."/>
        </authorList>
    </citation>
    <scope>NUCLEOTIDE SEQUENCE [LARGE SCALE GENOMIC DNA]</scope>
    <source>
        <strain evidence="2">AA231_1</strain>
    </source>
</reference>
<accession>A0A6I8LXM4</accession>
<keyword evidence="3" id="KW-1185">Reference proteome</keyword>
<proteinExistence type="predicted"/>
<evidence type="ECO:0000259" key="1">
    <source>
        <dbReference type="Pfam" id="PF00501"/>
    </source>
</evidence>
<feature type="domain" description="AMP-dependent synthetase/ligase" evidence="1">
    <location>
        <begin position="8"/>
        <end position="347"/>
    </location>
</feature>
<dbReference type="PROSITE" id="PS00455">
    <property type="entry name" value="AMP_BINDING"/>
    <property type="match status" value="1"/>
</dbReference>
<dbReference type="InterPro" id="IPR045851">
    <property type="entry name" value="AMP-bd_C_sf"/>
</dbReference>
<gene>
    <name evidence="2" type="ORF">AA23TX_07043</name>
</gene>
<dbReference type="Gene3D" id="3.40.50.12780">
    <property type="entry name" value="N-terminal domain of ligase-like"/>
    <property type="match status" value="1"/>
</dbReference>
<dbReference type="GO" id="GO:0044550">
    <property type="term" value="P:secondary metabolite biosynthetic process"/>
    <property type="evidence" value="ECO:0007669"/>
    <property type="project" value="TreeGrafter"/>
</dbReference>
<dbReference type="Proteomes" id="UP000399805">
    <property type="component" value="Unassembled WGS sequence"/>
</dbReference>
<dbReference type="AlphaFoldDB" id="A0A6I8LXM4"/>
<evidence type="ECO:0000313" key="3">
    <source>
        <dbReference type="Proteomes" id="UP000399805"/>
    </source>
</evidence>
<dbReference type="EMBL" id="CABVGP010000002">
    <property type="protein sequence ID" value="VVJ22031.1"/>
    <property type="molecule type" value="Genomic_DNA"/>
</dbReference>
<dbReference type="PANTHER" id="PTHR45527:SF1">
    <property type="entry name" value="FATTY ACID SYNTHASE"/>
    <property type="match status" value="1"/>
</dbReference>